<reference evidence="2" key="2">
    <citation type="journal article" date="2015" name="Data Brief">
        <title>Shoot transcriptome of the giant reed, Arundo donax.</title>
        <authorList>
            <person name="Barrero R.A."/>
            <person name="Guerrero F.D."/>
            <person name="Moolhuijzen P."/>
            <person name="Goolsby J.A."/>
            <person name="Tidwell J."/>
            <person name="Bellgard S.E."/>
            <person name="Bellgard M.I."/>
        </authorList>
    </citation>
    <scope>NUCLEOTIDE SEQUENCE</scope>
    <source>
        <tissue evidence="2">Shoot tissue taken approximately 20 cm above the soil surface</tissue>
    </source>
</reference>
<evidence type="ECO:0000313" key="2">
    <source>
        <dbReference type="EMBL" id="JAD45942.1"/>
    </source>
</evidence>
<feature type="signal peptide" evidence="1">
    <location>
        <begin position="1"/>
        <end position="26"/>
    </location>
</feature>
<reference evidence="2" key="1">
    <citation type="submission" date="2014-09" db="EMBL/GenBank/DDBJ databases">
        <authorList>
            <person name="Magalhaes I.L.F."/>
            <person name="Oliveira U."/>
            <person name="Santos F.R."/>
            <person name="Vidigal T.H.D.A."/>
            <person name="Brescovit A.D."/>
            <person name="Santos A.J."/>
        </authorList>
    </citation>
    <scope>NUCLEOTIDE SEQUENCE</scope>
    <source>
        <tissue evidence="2">Shoot tissue taken approximately 20 cm above the soil surface</tissue>
    </source>
</reference>
<keyword evidence="1" id="KW-0732">Signal</keyword>
<proteinExistence type="predicted"/>
<name>A0A0A9AFR6_ARUDO</name>
<evidence type="ECO:0000256" key="1">
    <source>
        <dbReference type="SAM" id="SignalP"/>
    </source>
</evidence>
<organism evidence="2">
    <name type="scientific">Arundo donax</name>
    <name type="common">Giant reed</name>
    <name type="synonym">Donax arundinaceus</name>
    <dbReference type="NCBI Taxonomy" id="35708"/>
    <lineage>
        <taxon>Eukaryota</taxon>
        <taxon>Viridiplantae</taxon>
        <taxon>Streptophyta</taxon>
        <taxon>Embryophyta</taxon>
        <taxon>Tracheophyta</taxon>
        <taxon>Spermatophyta</taxon>
        <taxon>Magnoliopsida</taxon>
        <taxon>Liliopsida</taxon>
        <taxon>Poales</taxon>
        <taxon>Poaceae</taxon>
        <taxon>PACMAD clade</taxon>
        <taxon>Arundinoideae</taxon>
        <taxon>Arundineae</taxon>
        <taxon>Arundo</taxon>
    </lineage>
</organism>
<protein>
    <submittedName>
        <fullName evidence="2">Uncharacterized protein</fullName>
    </submittedName>
</protein>
<dbReference type="EMBL" id="GBRH01251953">
    <property type="protein sequence ID" value="JAD45942.1"/>
    <property type="molecule type" value="Transcribed_RNA"/>
</dbReference>
<dbReference type="AlphaFoldDB" id="A0A0A9AFR6"/>
<accession>A0A0A9AFR6</accession>
<feature type="chain" id="PRO_5002060219" evidence="1">
    <location>
        <begin position="27"/>
        <end position="51"/>
    </location>
</feature>
<sequence length="51" mass="5580">MPLPSLQSWVVTASLLLLAQDCVIYATRQQSNTALLASTDLEHTIKPIITI</sequence>